<proteinExistence type="predicted"/>
<dbReference type="CDD" id="cd22231">
    <property type="entry name" value="RHH_NikR_HicB-like"/>
    <property type="match status" value="1"/>
</dbReference>
<dbReference type="AlphaFoldDB" id="A0A1F6V761"/>
<protein>
    <recommendedName>
        <fullName evidence="3">Ribbon-helix-helix protein CopG domain-containing protein</fullName>
    </recommendedName>
</protein>
<dbReference type="InterPro" id="IPR010985">
    <property type="entry name" value="Ribbon_hlx_hlx"/>
</dbReference>
<dbReference type="Proteomes" id="UP000177370">
    <property type="component" value="Unassembled WGS sequence"/>
</dbReference>
<evidence type="ECO:0008006" key="3">
    <source>
        <dbReference type="Google" id="ProtNLM"/>
    </source>
</evidence>
<accession>A0A1F6V761</accession>
<sequence>MKSNKASDMETVPAKLTKRIVLEMEEVIQQGWYANKSELIRDAIRELIKKQKVIQLESAIKEDIQWGLYGK</sequence>
<comment type="caution">
    <text evidence="1">The sequence shown here is derived from an EMBL/GenBank/DDBJ whole genome shotgun (WGS) entry which is preliminary data.</text>
</comment>
<evidence type="ECO:0000313" key="1">
    <source>
        <dbReference type="EMBL" id="OGI65349.1"/>
    </source>
</evidence>
<gene>
    <name evidence="1" type="ORF">A2647_05310</name>
</gene>
<name>A0A1F6V761_9BACT</name>
<dbReference type="Gene3D" id="1.10.1220.10">
    <property type="entry name" value="Met repressor-like"/>
    <property type="match status" value="1"/>
</dbReference>
<dbReference type="GO" id="GO:0006355">
    <property type="term" value="P:regulation of DNA-templated transcription"/>
    <property type="evidence" value="ECO:0007669"/>
    <property type="project" value="InterPro"/>
</dbReference>
<organism evidence="1 2">
    <name type="scientific">Candidatus Nomurabacteria bacterium RIFCSPHIGHO2_01_FULL_40_24b</name>
    <dbReference type="NCBI Taxonomy" id="1801739"/>
    <lineage>
        <taxon>Bacteria</taxon>
        <taxon>Candidatus Nomuraibacteriota</taxon>
    </lineage>
</organism>
<dbReference type="EMBL" id="MFTP01000020">
    <property type="protein sequence ID" value="OGI65349.1"/>
    <property type="molecule type" value="Genomic_DNA"/>
</dbReference>
<dbReference type="InterPro" id="IPR013321">
    <property type="entry name" value="Arc_rbn_hlx_hlx"/>
</dbReference>
<dbReference type="SUPFAM" id="SSF47598">
    <property type="entry name" value="Ribbon-helix-helix"/>
    <property type="match status" value="1"/>
</dbReference>
<reference evidence="1 2" key="1">
    <citation type="journal article" date="2016" name="Nat. Commun.">
        <title>Thousands of microbial genomes shed light on interconnected biogeochemical processes in an aquifer system.</title>
        <authorList>
            <person name="Anantharaman K."/>
            <person name="Brown C.T."/>
            <person name="Hug L.A."/>
            <person name="Sharon I."/>
            <person name="Castelle C.J."/>
            <person name="Probst A.J."/>
            <person name="Thomas B.C."/>
            <person name="Singh A."/>
            <person name="Wilkins M.J."/>
            <person name="Karaoz U."/>
            <person name="Brodie E.L."/>
            <person name="Williams K.H."/>
            <person name="Hubbard S.S."/>
            <person name="Banfield J.F."/>
        </authorList>
    </citation>
    <scope>NUCLEOTIDE SEQUENCE [LARGE SCALE GENOMIC DNA]</scope>
</reference>
<evidence type="ECO:0000313" key="2">
    <source>
        <dbReference type="Proteomes" id="UP000177370"/>
    </source>
</evidence>